<dbReference type="SUPFAM" id="SSF48498">
    <property type="entry name" value="Tetracyclin repressor-like, C-terminal domain"/>
    <property type="match status" value="1"/>
</dbReference>
<keyword evidence="3" id="KW-0238">DNA-binding</keyword>
<dbReference type="AlphaFoldDB" id="A0A6J7GZ84"/>
<dbReference type="Pfam" id="PF00440">
    <property type="entry name" value="TetR_N"/>
    <property type="match status" value="1"/>
</dbReference>
<evidence type="ECO:0000256" key="3">
    <source>
        <dbReference type="ARBA" id="ARBA00023125"/>
    </source>
</evidence>
<organism evidence="6">
    <name type="scientific">freshwater metagenome</name>
    <dbReference type="NCBI Taxonomy" id="449393"/>
    <lineage>
        <taxon>unclassified sequences</taxon>
        <taxon>metagenomes</taxon>
        <taxon>ecological metagenomes</taxon>
    </lineage>
</organism>
<evidence type="ECO:0000259" key="5">
    <source>
        <dbReference type="PROSITE" id="PS50977"/>
    </source>
</evidence>
<protein>
    <submittedName>
        <fullName evidence="6">Unannotated protein</fullName>
    </submittedName>
</protein>
<dbReference type="InterPro" id="IPR050109">
    <property type="entry name" value="HTH-type_TetR-like_transc_reg"/>
</dbReference>
<dbReference type="EMBL" id="CAFBMK010000050">
    <property type="protein sequence ID" value="CAB4909693.1"/>
    <property type="molecule type" value="Genomic_DNA"/>
</dbReference>
<dbReference type="GO" id="GO:0000976">
    <property type="term" value="F:transcription cis-regulatory region binding"/>
    <property type="evidence" value="ECO:0007669"/>
    <property type="project" value="TreeGrafter"/>
</dbReference>
<dbReference type="PRINTS" id="PR00455">
    <property type="entry name" value="HTHTETR"/>
</dbReference>
<sequence length="202" mass="22125">MATEETRRQLATDKALRIVDAMRSSVARRGVAGSTFDHVAREAGVSRGLLHYYFGSKERLLVEVAKRDSEVRFAAMASALEHATSAGQLVDQWVRSLQATVKHEPEFVSMLLELYTLAQRNPEIADELSSLMQGMSDALAQRSRRLEADGVIRLAASPEVVADVMLGFGYGMALRLLAEPGRDMDEAIEVAATAARGLYQDV</sequence>
<reference evidence="6" key="1">
    <citation type="submission" date="2020-05" db="EMBL/GenBank/DDBJ databases">
        <authorList>
            <person name="Chiriac C."/>
            <person name="Salcher M."/>
            <person name="Ghai R."/>
            <person name="Kavagutti S V."/>
        </authorList>
    </citation>
    <scope>NUCLEOTIDE SEQUENCE</scope>
</reference>
<keyword evidence="1" id="KW-0678">Repressor</keyword>
<keyword evidence="2" id="KW-0805">Transcription regulation</keyword>
<dbReference type="InterPro" id="IPR009057">
    <property type="entry name" value="Homeodomain-like_sf"/>
</dbReference>
<evidence type="ECO:0000256" key="4">
    <source>
        <dbReference type="ARBA" id="ARBA00023163"/>
    </source>
</evidence>
<evidence type="ECO:0000256" key="2">
    <source>
        <dbReference type="ARBA" id="ARBA00023015"/>
    </source>
</evidence>
<evidence type="ECO:0000256" key="1">
    <source>
        <dbReference type="ARBA" id="ARBA00022491"/>
    </source>
</evidence>
<dbReference type="Pfam" id="PF13977">
    <property type="entry name" value="TetR_C_6"/>
    <property type="match status" value="1"/>
</dbReference>
<dbReference type="PANTHER" id="PTHR30055:SF234">
    <property type="entry name" value="HTH-TYPE TRANSCRIPTIONAL REGULATOR BETI"/>
    <property type="match status" value="1"/>
</dbReference>
<dbReference type="SUPFAM" id="SSF46689">
    <property type="entry name" value="Homeodomain-like"/>
    <property type="match status" value="1"/>
</dbReference>
<dbReference type="PANTHER" id="PTHR30055">
    <property type="entry name" value="HTH-TYPE TRANSCRIPTIONAL REGULATOR RUTR"/>
    <property type="match status" value="1"/>
</dbReference>
<accession>A0A6J7GZ84</accession>
<name>A0A6J7GZ84_9ZZZZ</name>
<keyword evidence="4" id="KW-0804">Transcription</keyword>
<dbReference type="Gene3D" id="1.10.357.10">
    <property type="entry name" value="Tetracycline Repressor, domain 2"/>
    <property type="match status" value="1"/>
</dbReference>
<dbReference type="GO" id="GO:0003700">
    <property type="term" value="F:DNA-binding transcription factor activity"/>
    <property type="evidence" value="ECO:0007669"/>
    <property type="project" value="TreeGrafter"/>
</dbReference>
<dbReference type="PROSITE" id="PS50977">
    <property type="entry name" value="HTH_TETR_2"/>
    <property type="match status" value="1"/>
</dbReference>
<evidence type="ECO:0000313" key="6">
    <source>
        <dbReference type="EMBL" id="CAB4909693.1"/>
    </source>
</evidence>
<gene>
    <name evidence="6" type="ORF">UFOPK3564_01145</name>
</gene>
<dbReference type="InterPro" id="IPR036271">
    <property type="entry name" value="Tet_transcr_reg_TetR-rel_C_sf"/>
</dbReference>
<feature type="domain" description="HTH tetR-type" evidence="5">
    <location>
        <begin position="12"/>
        <end position="72"/>
    </location>
</feature>
<dbReference type="InterPro" id="IPR039538">
    <property type="entry name" value="BetI_C"/>
</dbReference>
<dbReference type="InterPro" id="IPR001647">
    <property type="entry name" value="HTH_TetR"/>
</dbReference>
<proteinExistence type="predicted"/>